<gene>
    <name evidence="2" type="ORF">KSF_005630</name>
</gene>
<dbReference type="CDD" id="cd02440">
    <property type="entry name" value="AdoMet_MTases"/>
    <property type="match status" value="1"/>
</dbReference>
<dbReference type="InterPro" id="IPR025714">
    <property type="entry name" value="Methyltranfer_dom"/>
</dbReference>
<dbReference type="PANTHER" id="PTHR44068:SF11">
    <property type="entry name" value="GERANYL DIPHOSPHATE 2-C-METHYLTRANSFERASE"/>
    <property type="match status" value="1"/>
</dbReference>
<dbReference type="Pfam" id="PF13847">
    <property type="entry name" value="Methyltransf_31"/>
    <property type="match status" value="1"/>
</dbReference>
<dbReference type="SUPFAM" id="SSF53335">
    <property type="entry name" value="S-adenosyl-L-methionine-dependent methyltransferases"/>
    <property type="match status" value="1"/>
</dbReference>
<accession>A0A8J3IDM1</accession>
<dbReference type="PANTHER" id="PTHR44068">
    <property type="entry name" value="ZGC:194242"/>
    <property type="match status" value="1"/>
</dbReference>
<organism evidence="2 3">
    <name type="scientific">Reticulibacter mediterranei</name>
    <dbReference type="NCBI Taxonomy" id="2778369"/>
    <lineage>
        <taxon>Bacteria</taxon>
        <taxon>Bacillati</taxon>
        <taxon>Chloroflexota</taxon>
        <taxon>Ktedonobacteria</taxon>
        <taxon>Ktedonobacterales</taxon>
        <taxon>Reticulibacteraceae</taxon>
        <taxon>Reticulibacter</taxon>
    </lineage>
</organism>
<keyword evidence="3" id="KW-1185">Reference proteome</keyword>
<comment type="caution">
    <text evidence="2">The sequence shown here is derived from an EMBL/GenBank/DDBJ whole genome shotgun (WGS) entry which is preliminary data.</text>
</comment>
<dbReference type="Proteomes" id="UP000597444">
    <property type="component" value="Unassembled WGS sequence"/>
</dbReference>
<dbReference type="InterPro" id="IPR050447">
    <property type="entry name" value="Erg6_SMT_methyltransf"/>
</dbReference>
<feature type="domain" description="Methyltransferase" evidence="1">
    <location>
        <begin position="55"/>
        <end position="172"/>
    </location>
</feature>
<evidence type="ECO:0000259" key="1">
    <source>
        <dbReference type="Pfam" id="PF13847"/>
    </source>
</evidence>
<reference evidence="2" key="1">
    <citation type="submission" date="2020-10" db="EMBL/GenBank/DDBJ databases">
        <title>Taxonomic study of unclassified bacteria belonging to the class Ktedonobacteria.</title>
        <authorList>
            <person name="Yabe S."/>
            <person name="Wang C.M."/>
            <person name="Zheng Y."/>
            <person name="Sakai Y."/>
            <person name="Cavaletti L."/>
            <person name="Monciardini P."/>
            <person name="Donadio S."/>
        </authorList>
    </citation>
    <scope>NUCLEOTIDE SEQUENCE</scope>
    <source>
        <strain evidence="2">ID150040</strain>
    </source>
</reference>
<dbReference type="AlphaFoldDB" id="A0A8J3IDM1"/>
<sequence length="276" mass="29713">MTPEYDATEKTDTTAIKFCCAKLYQSDWIQLILGDAFHPGGVALTEHLGVVLNLQPGLRVLDVASGQGTSAIRLAQRFGCMVVGIDYGTEAVNKAMQAASTTGVSHLVSFQQGDSERLPVPNETFDAVICECAFCTFPDKQTAASEFRRVLKPGGRVGLSDLTRRGNVPEDLQGLLARIACIADAQPIDGYIHYLLDAGLTMNKVEQHDDVLADMVQTIHGRLLGAEVLVKLKKIELPGGVDFEQAKAFMRSAAAAVKAHLFGYAVITATKSKMNT</sequence>
<proteinExistence type="predicted"/>
<evidence type="ECO:0000313" key="3">
    <source>
        <dbReference type="Proteomes" id="UP000597444"/>
    </source>
</evidence>
<evidence type="ECO:0000313" key="2">
    <source>
        <dbReference type="EMBL" id="GHO90515.1"/>
    </source>
</evidence>
<name>A0A8J3IDM1_9CHLR</name>
<dbReference type="RefSeq" id="WP_220201471.1">
    <property type="nucleotide sequence ID" value="NZ_BNJK01000001.1"/>
</dbReference>
<dbReference type="EMBL" id="BNJK01000001">
    <property type="protein sequence ID" value="GHO90515.1"/>
    <property type="molecule type" value="Genomic_DNA"/>
</dbReference>
<dbReference type="InterPro" id="IPR029063">
    <property type="entry name" value="SAM-dependent_MTases_sf"/>
</dbReference>
<dbReference type="Gene3D" id="3.40.50.150">
    <property type="entry name" value="Vaccinia Virus protein VP39"/>
    <property type="match status" value="1"/>
</dbReference>
<protein>
    <recommendedName>
        <fullName evidence="1">Methyltransferase domain-containing protein</fullName>
    </recommendedName>
</protein>